<dbReference type="EMBL" id="JAEIJD010000002">
    <property type="protein sequence ID" value="MBI6629162.1"/>
    <property type="molecule type" value="Genomic_DNA"/>
</dbReference>
<evidence type="ECO:0000313" key="6">
    <source>
        <dbReference type="EMBL" id="MBI6629162.1"/>
    </source>
</evidence>
<evidence type="ECO:0000256" key="2">
    <source>
        <dbReference type="ARBA" id="ARBA00023125"/>
    </source>
</evidence>
<evidence type="ECO:0000259" key="4">
    <source>
        <dbReference type="PROSITE" id="PS50043"/>
    </source>
</evidence>
<dbReference type="GO" id="GO:0003677">
    <property type="term" value="F:DNA binding"/>
    <property type="evidence" value="ECO:0007669"/>
    <property type="project" value="UniProtKB-KW"/>
</dbReference>
<dbReference type="PROSITE" id="PS00622">
    <property type="entry name" value="HTH_LUXR_1"/>
    <property type="match status" value="1"/>
</dbReference>
<dbReference type="InterPro" id="IPR036388">
    <property type="entry name" value="WH-like_DNA-bd_sf"/>
</dbReference>
<dbReference type="InterPro" id="IPR016032">
    <property type="entry name" value="Sig_transdc_resp-reg_C-effctor"/>
</dbReference>
<dbReference type="CDD" id="cd06170">
    <property type="entry name" value="LuxR_C_like"/>
    <property type="match status" value="1"/>
</dbReference>
<dbReference type="PANTHER" id="PTHR45566">
    <property type="entry name" value="HTH-TYPE TRANSCRIPTIONAL REGULATOR YHJB-RELATED"/>
    <property type="match status" value="1"/>
</dbReference>
<evidence type="ECO:0000259" key="5">
    <source>
        <dbReference type="PROSITE" id="PS50110"/>
    </source>
</evidence>
<gene>
    <name evidence="6" type="ORF">JAO82_04625</name>
</gene>
<dbReference type="Pfam" id="PF00196">
    <property type="entry name" value="GerE"/>
    <property type="match status" value="1"/>
</dbReference>
<dbReference type="SUPFAM" id="SSF52172">
    <property type="entry name" value="CheY-like"/>
    <property type="match status" value="1"/>
</dbReference>
<dbReference type="Proteomes" id="UP000613255">
    <property type="component" value="Unassembled WGS sequence"/>
</dbReference>
<feature type="domain" description="Response regulatory" evidence="5">
    <location>
        <begin position="4"/>
        <end position="121"/>
    </location>
</feature>
<proteinExistence type="predicted"/>
<dbReference type="SMART" id="SM00448">
    <property type="entry name" value="REC"/>
    <property type="match status" value="1"/>
</dbReference>
<sequence length="229" mass="24637">MIRAALVIDDHPLYCDALASTLKRIYQLQTVKTATTLSDAMKLLSPRFMPDLVVLDLRLPDVTGLSGLLKIRDRMPDVPILVISAVSSNETIQALMEAGAAGFVPKDASPKVLQNALMVVREGQKYLPPGYTAPSGPSGDALSTCEIARKIADLTPQQARIMKLICAGKPNKQIAYEMSLAEATVKAHITALLRRLGVHNRTQAAMLVRSAGLDPNAQISDADLRALLS</sequence>
<dbReference type="PRINTS" id="PR00038">
    <property type="entry name" value="HTHLUXR"/>
</dbReference>
<dbReference type="Pfam" id="PF00072">
    <property type="entry name" value="Response_reg"/>
    <property type="match status" value="1"/>
</dbReference>
<organism evidence="6 7">
    <name type="scientific">Pontibaca salina</name>
    <dbReference type="NCBI Taxonomy" id="2795731"/>
    <lineage>
        <taxon>Bacteria</taxon>
        <taxon>Pseudomonadati</taxon>
        <taxon>Pseudomonadota</taxon>
        <taxon>Alphaproteobacteria</taxon>
        <taxon>Rhodobacterales</taxon>
        <taxon>Roseobacteraceae</taxon>
        <taxon>Pontibaca</taxon>
    </lineage>
</organism>
<dbReference type="InterPro" id="IPR000792">
    <property type="entry name" value="Tscrpt_reg_LuxR_C"/>
</dbReference>
<keyword evidence="1 3" id="KW-0597">Phosphoprotein</keyword>
<evidence type="ECO:0000256" key="3">
    <source>
        <dbReference type="PROSITE-ProRule" id="PRU00169"/>
    </source>
</evidence>
<dbReference type="InterPro" id="IPR011006">
    <property type="entry name" value="CheY-like_superfamily"/>
</dbReference>
<dbReference type="PROSITE" id="PS50110">
    <property type="entry name" value="RESPONSE_REGULATORY"/>
    <property type="match status" value="1"/>
</dbReference>
<dbReference type="Gene3D" id="1.10.10.10">
    <property type="entry name" value="Winged helix-like DNA-binding domain superfamily/Winged helix DNA-binding domain"/>
    <property type="match status" value="1"/>
</dbReference>
<dbReference type="SUPFAM" id="SSF46894">
    <property type="entry name" value="C-terminal effector domain of the bipartite response regulators"/>
    <property type="match status" value="1"/>
</dbReference>
<dbReference type="GO" id="GO:0000160">
    <property type="term" value="P:phosphorelay signal transduction system"/>
    <property type="evidence" value="ECO:0007669"/>
    <property type="project" value="InterPro"/>
</dbReference>
<protein>
    <submittedName>
        <fullName evidence="6">Response regulator transcription factor</fullName>
    </submittedName>
</protein>
<dbReference type="PANTHER" id="PTHR45566:SF2">
    <property type="entry name" value="NARL SUBFAMILY"/>
    <property type="match status" value="1"/>
</dbReference>
<dbReference type="InterPro" id="IPR051015">
    <property type="entry name" value="EvgA-like"/>
</dbReference>
<accession>A0A934HP44</accession>
<dbReference type="InterPro" id="IPR058245">
    <property type="entry name" value="NreC/VraR/RcsB-like_REC"/>
</dbReference>
<dbReference type="Gene3D" id="3.40.50.2300">
    <property type="match status" value="1"/>
</dbReference>
<dbReference type="PROSITE" id="PS50043">
    <property type="entry name" value="HTH_LUXR_2"/>
    <property type="match status" value="1"/>
</dbReference>
<dbReference type="SMART" id="SM00421">
    <property type="entry name" value="HTH_LUXR"/>
    <property type="match status" value="1"/>
</dbReference>
<evidence type="ECO:0000256" key="1">
    <source>
        <dbReference type="ARBA" id="ARBA00022553"/>
    </source>
</evidence>
<name>A0A934HP44_9RHOB</name>
<dbReference type="GO" id="GO:0006355">
    <property type="term" value="P:regulation of DNA-templated transcription"/>
    <property type="evidence" value="ECO:0007669"/>
    <property type="project" value="InterPro"/>
</dbReference>
<feature type="domain" description="HTH luxR-type" evidence="4">
    <location>
        <begin position="147"/>
        <end position="212"/>
    </location>
</feature>
<dbReference type="AlphaFoldDB" id="A0A934HP44"/>
<keyword evidence="2" id="KW-0238">DNA-binding</keyword>
<reference evidence="6" key="1">
    <citation type="submission" date="2020-12" db="EMBL/GenBank/DDBJ databases">
        <title>Pontibaca salina gen. nov., sp. nov., isolated from marine sediment.</title>
        <authorList>
            <person name="Bo J."/>
            <person name="Wang S."/>
            <person name="Song X."/>
            <person name="Du Z."/>
        </authorList>
    </citation>
    <scope>NUCLEOTIDE SEQUENCE</scope>
    <source>
        <strain evidence="6">S1109L</strain>
    </source>
</reference>
<evidence type="ECO:0000313" key="7">
    <source>
        <dbReference type="Proteomes" id="UP000613255"/>
    </source>
</evidence>
<keyword evidence="7" id="KW-1185">Reference proteome</keyword>
<comment type="caution">
    <text evidence="6">The sequence shown here is derived from an EMBL/GenBank/DDBJ whole genome shotgun (WGS) entry which is preliminary data.</text>
</comment>
<dbReference type="CDD" id="cd17535">
    <property type="entry name" value="REC_NarL-like"/>
    <property type="match status" value="1"/>
</dbReference>
<feature type="modified residue" description="4-aspartylphosphate" evidence="3">
    <location>
        <position position="56"/>
    </location>
</feature>
<dbReference type="InterPro" id="IPR001789">
    <property type="entry name" value="Sig_transdc_resp-reg_receiver"/>
</dbReference>